<dbReference type="EMBL" id="JACHLJ010000004">
    <property type="protein sequence ID" value="MBB5772904.1"/>
    <property type="molecule type" value="Genomic_DNA"/>
</dbReference>
<dbReference type="AlphaFoldDB" id="A0A7W9L6Z6"/>
<dbReference type="InterPro" id="IPR052548">
    <property type="entry name" value="Type_VII_TA_antitoxin"/>
</dbReference>
<dbReference type="SUPFAM" id="SSF81301">
    <property type="entry name" value="Nucleotidyltransferase"/>
    <property type="match status" value="1"/>
</dbReference>
<reference evidence="3 4" key="1">
    <citation type="submission" date="2020-08" db="EMBL/GenBank/DDBJ databases">
        <title>Functional genomics of gut bacteria from endangered species of beetles.</title>
        <authorList>
            <person name="Carlos-Shanley C."/>
        </authorList>
    </citation>
    <scope>NUCLEOTIDE SEQUENCE [LARGE SCALE GENOMIC DNA]</scope>
    <source>
        <strain evidence="3 4">S00192</strain>
    </source>
</reference>
<protein>
    <submittedName>
        <fullName evidence="3">Putative nucleotidyltransferase/HEPN domain-containing protein</fullName>
    </submittedName>
</protein>
<evidence type="ECO:0000259" key="2">
    <source>
        <dbReference type="PROSITE" id="PS50910"/>
    </source>
</evidence>
<dbReference type="PANTHER" id="PTHR33933">
    <property type="entry name" value="NUCLEOTIDYLTRANSFERASE"/>
    <property type="match status" value="1"/>
</dbReference>
<dbReference type="RefSeq" id="WP_184280097.1">
    <property type="nucleotide sequence ID" value="NZ_JACHLJ010000004.1"/>
</dbReference>
<dbReference type="PROSITE" id="PS50910">
    <property type="entry name" value="HEPN"/>
    <property type="match status" value="1"/>
</dbReference>
<gene>
    <name evidence="3" type="ORF">HNP47_002924</name>
</gene>
<dbReference type="Pfam" id="PF05168">
    <property type="entry name" value="HEPN"/>
    <property type="match status" value="1"/>
</dbReference>
<dbReference type="Proteomes" id="UP000556201">
    <property type="component" value="Unassembled WGS sequence"/>
</dbReference>
<feature type="domain" description="HEPN" evidence="2">
    <location>
        <begin position="186"/>
        <end position="306"/>
    </location>
</feature>
<evidence type="ECO:0000256" key="1">
    <source>
        <dbReference type="SAM" id="MobiDB-lite"/>
    </source>
</evidence>
<feature type="region of interest" description="Disordered" evidence="1">
    <location>
        <begin position="1"/>
        <end position="23"/>
    </location>
</feature>
<comment type="caution">
    <text evidence="3">The sequence shown here is derived from an EMBL/GenBank/DDBJ whole genome shotgun (WGS) entry which is preliminary data.</text>
</comment>
<dbReference type="Gene3D" id="3.30.460.10">
    <property type="entry name" value="Beta Polymerase, domain 2"/>
    <property type="match status" value="1"/>
</dbReference>
<dbReference type="Gene3D" id="1.20.120.330">
    <property type="entry name" value="Nucleotidyltransferases domain 2"/>
    <property type="match status" value="1"/>
</dbReference>
<dbReference type="GO" id="GO:0016740">
    <property type="term" value="F:transferase activity"/>
    <property type="evidence" value="ECO:0007669"/>
    <property type="project" value="UniProtKB-KW"/>
</dbReference>
<evidence type="ECO:0000313" key="3">
    <source>
        <dbReference type="EMBL" id="MBB5772904.1"/>
    </source>
</evidence>
<proteinExistence type="predicted"/>
<dbReference type="InterPro" id="IPR007842">
    <property type="entry name" value="HEPN_dom"/>
</dbReference>
<evidence type="ECO:0000313" key="4">
    <source>
        <dbReference type="Proteomes" id="UP000556201"/>
    </source>
</evidence>
<dbReference type="SMART" id="SM00748">
    <property type="entry name" value="HEPN"/>
    <property type="match status" value="1"/>
</dbReference>
<feature type="compositionally biased region" description="Polar residues" evidence="1">
    <location>
        <begin position="1"/>
        <end position="14"/>
    </location>
</feature>
<name>A0A7W9L6Z6_BREVE</name>
<keyword evidence="3" id="KW-0808">Transferase</keyword>
<dbReference type="PANTHER" id="PTHR33933:SF1">
    <property type="entry name" value="PROTEIN ADENYLYLTRANSFERASE MNTA-RELATED"/>
    <property type="match status" value="1"/>
</dbReference>
<organism evidence="3 4">
    <name type="scientific">Brevundimonas vesicularis</name>
    <name type="common">Pseudomonas vesicularis</name>
    <dbReference type="NCBI Taxonomy" id="41276"/>
    <lineage>
        <taxon>Bacteria</taxon>
        <taxon>Pseudomonadati</taxon>
        <taxon>Pseudomonadota</taxon>
        <taxon>Alphaproteobacteria</taxon>
        <taxon>Caulobacterales</taxon>
        <taxon>Caulobacteraceae</taxon>
        <taxon>Brevundimonas</taxon>
    </lineage>
</organism>
<dbReference type="InterPro" id="IPR043519">
    <property type="entry name" value="NT_sf"/>
</dbReference>
<dbReference type="CDD" id="cd05403">
    <property type="entry name" value="NT_KNTase_like"/>
    <property type="match status" value="1"/>
</dbReference>
<dbReference type="SUPFAM" id="SSF81593">
    <property type="entry name" value="Nucleotidyltransferase substrate binding subunit/domain"/>
    <property type="match status" value="1"/>
</dbReference>
<sequence>MLATTSGSRTSTAPSWRALPERQQRELERVRDILLAGFDAAKNGGGGGTQTWRRGGQIYKIILFGSYARTDWVDEPENGYLSDFDLLIVVNHEKLTNIADYWWNSEDQILRDPAIGRTVNLIVHDLQEVNDALRRGEYFWTDIVRDGIALYEIPGHPFATPHPMTADAAYAAALGHLAEKSADIEVWLAEAAQHLATAPSTRTSRKHAAFRLHQAVEAAYACFLLVHTFYFPRSHNIKFLRSLAEDVNTGLVEAWPREHRFDRRRFELLKRAYVEARYSDQYDASAEDLDWLMTRARHLRDLVAALCQARISELRVRTQTA</sequence>
<accession>A0A7W9L6Z6</accession>